<keyword evidence="3" id="KW-1185">Reference proteome</keyword>
<proteinExistence type="predicted"/>
<accession>A0A0R1X8N9</accession>
<dbReference type="PROSITE" id="PS51354">
    <property type="entry name" value="GLUTAREDOXIN_2"/>
    <property type="match status" value="1"/>
</dbReference>
<sequence length="81" mass="9044">MVAQIRIFTKKFCPGCTMTKQLMDRLKLEYQTIDISDDPAAIEALSALGYYSVPIVMVDNGSNIVGWTGFRPDKIKDLVNS</sequence>
<comment type="caution">
    <text evidence="2">The sequence shown here is derived from an EMBL/GenBank/DDBJ whole genome shotgun (WGS) entry which is preliminary data.</text>
</comment>
<dbReference type="Pfam" id="PF00462">
    <property type="entry name" value="Glutaredoxin"/>
    <property type="match status" value="1"/>
</dbReference>
<dbReference type="EMBL" id="AZGM01000081">
    <property type="protein sequence ID" value="KRM26535.1"/>
    <property type="molecule type" value="Genomic_DNA"/>
</dbReference>
<feature type="domain" description="Glutaredoxin" evidence="1">
    <location>
        <begin position="6"/>
        <end position="60"/>
    </location>
</feature>
<organism evidence="2 3">
    <name type="scientific">Limosilactobacillus panis DSM 6035</name>
    <dbReference type="NCBI Taxonomy" id="1423782"/>
    <lineage>
        <taxon>Bacteria</taxon>
        <taxon>Bacillati</taxon>
        <taxon>Bacillota</taxon>
        <taxon>Bacilli</taxon>
        <taxon>Lactobacillales</taxon>
        <taxon>Lactobacillaceae</taxon>
        <taxon>Limosilactobacillus</taxon>
    </lineage>
</organism>
<dbReference type="InterPro" id="IPR002109">
    <property type="entry name" value="Glutaredoxin"/>
</dbReference>
<evidence type="ECO:0000313" key="2">
    <source>
        <dbReference type="EMBL" id="KRM26535.1"/>
    </source>
</evidence>
<protein>
    <recommendedName>
        <fullName evidence="1">Glutaredoxin domain-containing protein</fullName>
    </recommendedName>
</protein>
<dbReference type="PATRIC" id="fig|1423782.4.peg.381"/>
<dbReference type="Gene3D" id="3.40.30.10">
    <property type="entry name" value="Glutaredoxin"/>
    <property type="match status" value="1"/>
</dbReference>
<dbReference type="CDD" id="cd02976">
    <property type="entry name" value="NrdH"/>
    <property type="match status" value="1"/>
</dbReference>
<dbReference type="SUPFAM" id="SSF52833">
    <property type="entry name" value="Thioredoxin-like"/>
    <property type="match status" value="1"/>
</dbReference>
<dbReference type="OrthoDB" id="9795531at2"/>
<evidence type="ECO:0000259" key="1">
    <source>
        <dbReference type="Pfam" id="PF00462"/>
    </source>
</evidence>
<evidence type="ECO:0000313" key="3">
    <source>
        <dbReference type="Proteomes" id="UP000051412"/>
    </source>
</evidence>
<name>A0A0R1X8N9_9LACO</name>
<gene>
    <name evidence="2" type="ORF">FD32_GL000370</name>
</gene>
<dbReference type="STRING" id="1423782.FD32_GL000370"/>
<dbReference type="AlphaFoldDB" id="A0A0R1X8N9"/>
<reference evidence="2 3" key="1">
    <citation type="journal article" date="2015" name="Genome Announc.">
        <title>Expanding the biotechnology potential of lactobacilli through comparative genomics of 213 strains and associated genera.</title>
        <authorList>
            <person name="Sun Z."/>
            <person name="Harris H.M."/>
            <person name="McCann A."/>
            <person name="Guo C."/>
            <person name="Argimon S."/>
            <person name="Zhang W."/>
            <person name="Yang X."/>
            <person name="Jeffery I.B."/>
            <person name="Cooney J.C."/>
            <person name="Kagawa T.F."/>
            <person name="Liu W."/>
            <person name="Song Y."/>
            <person name="Salvetti E."/>
            <person name="Wrobel A."/>
            <person name="Rasinkangas P."/>
            <person name="Parkhill J."/>
            <person name="Rea M.C."/>
            <person name="O'Sullivan O."/>
            <person name="Ritari J."/>
            <person name="Douillard F.P."/>
            <person name="Paul Ross R."/>
            <person name="Yang R."/>
            <person name="Briner A.E."/>
            <person name="Felis G.E."/>
            <person name="de Vos W.M."/>
            <person name="Barrangou R."/>
            <person name="Klaenhammer T.R."/>
            <person name="Caufield P.W."/>
            <person name="Cui Y."/>
            <person name="Zhang H."/>
            <person name="O'Toole P.W."/>
        </authorList>
    </citation>
    <scope>NUCLEOTIDE SEQUENCE [LARGE SCALE GENOMIC DNA]</scope>
    <source>
        <strain evidence="2 3">DSM 6035</strain>
    </source>
</reference>
<dbReference type="InterPro" id="IPR036249">
    <property type="entry name" value="Thioredoxin-like_sf"/>
</dbReference>
<dbReference type="Proteomes" id="UP000051412">
    <property type="component" value="Unassembled WGS sequence"/>
</dbReference>